<dbReference type="Proteomes" id="UP000734854">
    <property type="component" value="Unassembled WGS sequence"/>
</dbReference>
<proteinExistence type="predicted"/>
<dbReference type="PANTHER" id="PTHR20961:SF5">
    <property type="entry name" value="GLYCOSYLTRANSFERASE-RELATED"/>
    <property type="match status" value="1"/>
</dbReference>
<feature type="transmembrane region" description="Helical" evidence="6">
    <location>
        <begin position="12"/>
        <end position="29"/>
    </location>
</feature>
<evidence type="ECO:0000256" key="1">
    <source>
        <dbReference type="ARBA" id="ARBA00004323"/>
    </source>
</evidence>
<evidence type="ECO:0000256" key="6">
    <source>
        <dbReference type="SAM" id="Phobius"/>
    </source>
</evidence>
<feature type="transmembrane region" description="Helical" evidence="6">
    <location>
        <begin position="102"/>
        <end position="121"/>
    </location>
</feature>
<reference evidence="8 9" key="1">
    <citation type="submission" date="2020-08" db="EMBL/GenBank/DDBJ databases">
        <title>Plant Genome Project.</title>
        <authorList>
            <person name="Zhang R.-G."/>
        </authorList>
    </citation>
    <scope>NUCLEOTIDE SEQUENCE [LARGE SCALE GENOMIC DNA]</scope>
    <source>
        <tissue evidence="8">Rhizome</tissue>
    </source>
</reference>
<keyword evidence="4" id="KW-0808">Transferase</keyword>
<sequence length="521" mass="58778">MAGRIPCLKVIHLLLLSFLMVPFLLLLTLQRTRMDPLSLLNLQVSTRASLEFKVLEESTRIIDEGDEESALHSLIQEQSNNNTEVNTEDLAANKELEQHRHVAGQIVIILIVLVFLFENLLQIRLCFLDIVTDDTVSKTTIACDFSQRRTDTCVLHGDVRILPSSSSVVLVRTPHDTLPENAAYSLRPYARKWETPVMELIRPISIGAVSAAQECGVHHAVPVVVFSTGGFAGKNFFHDFSDVLIPLFITSFHYRGRVQFLITNFNRRWVGKYAVILSRMSDYEVINLDGDERVHCSGKAHVGLMSHSELVIDPARTPGNYSMADFRELLRSSLSLKRRSIGEGKNYYSKPRLLLMLRKGSRELTNKREVVALTRKLGFKVIVAGPEQTKNLSRFAGVVNSCAVMMGVHGAGLTNMIFLPEKATLVQIIPWGGLRYACNHDYGDPTAAMGIRYLEYEVGREESSLVKQYPKDHPVFTDPESVHRQGWNAIWAVFLNRQSIKLDVKRFKGVLQEAMRSFLSR</sequence>
<keyword evidence="5" id="KW-0325">Glycoprotein</keyword>
<dbReference type="GO" id="GO:0000139">
    <property type="term" value="C:Golgi membrane"/>
    <property type="evidence" value="ECO:0007669"/>
    <property type="project" value="UniProtKB-SubCell"/>
</dbReference>
<accession>A0A8J5GJ30</accession>
<comment type="caution">
    <text evidence="8">The sequence shown here is derived from an EMBL/GenBank/DDBJ whole genome shotgun (WGS) entry which is preliminary data.</text>
</comment>
<dbReference type="AlphaFoldDB" id="A0A8J5GJ30"/>
<evidence type="ECO:0000256" key="2">
    <source>
        <dbReference type="ARBA" id="ARBA00004881"/>
    </source>
</evidence>
<keyword evidence="9" id="KW-1185">Reference proteome</keyword>
<evidence type="ECO:0000313" key="8">
    <source>
        <dbReference type="EMBL" id="KAG6508691.1"/>
    </source>
</evidence>
<name>A0A8J5GJ30_ZINOF</name>
<organism evidence="8 9">
    <name type="scientific">Zingiber officinale</name>
    <name type="common">Ginger</name>
    <name type="synonym">Amomum zingiber</name>
    <dbReference type="NCBI Taxonomy" id="94328"/>
    <lineage>
        <taxon>Eukaryota</taxon>
        <taxon>Viridiplantae</taxon>
        <taxon>Streptophyta</taxon>
        <taxon>Embryophyta</taxon>
        <taxon>Tracheophyta</taxon>
        <taxon>Spermatophyta</taxon>
        <taxon>Magnoliopsida</taxon>
        <taxon>Liliopsida</taxon>
        <taxon>Zingiberales</taxon>
        <taxon>Zingiberaceae</taxon>
        <taxon>Zingiber</taxon>
    </lineage>
</organism>
<keyword evidence="6" id="KW-0472">Membrane</keyword>
<dbReference type="EMBL" id="JACMSC010000009">
    <property type="protein sequence ID" value="KAG6508691.1"/>
    <property type="molecule type" value="Genomic_DNA"/>
</dbReference>
<dbReference type="PANTHER" id="PTHR20961">
    <property type="entry name" value="GLYCOSYLTRANSFERASE"/>
    <property type="match status" value="1"/>
</dbReference>
<feature type="domain" description="Glycosyltransferase 61 catalytic" evidence="7">
    <location>
        <begin position="237"/>
        <end position="426"/>
    </location>
</feature>
<keyword evidence="3" id="KW-0328">Glycosyltransferase</keyword>
<keyword evidence="6" id="KW-1133">Transmembrane helix</keyword>
<dbReference type="InterPro" id="IPR049625">
    <property type="entry name" value="Glyco_transf_61_cat"/>
</dbReference>
<comment type="subcellular location">
    <subcellularLocation>
        <location evidence="1">Golgi apparatus membrane</location>
        <topology evidence="1">Single-pass type II membrane protein</topology>
    </subcellularLocation>
</comment>
<comment type="pathway">
    <text evidence="2">Glycan metabolism.</text>
</comment>
<evidence type="ECO:0000256" key="4">
    <source>
        <dbReference type="ARBA" id="ARBA00022679"/>
    </source>
</evidence>
<evidence type="ECO:0000256" key="3">
    <source>
        <dbReference type="ARBA" id="ARBA00022676"/>
    </source>
</evidence>
<evidence type="ECO:0000256" key="5">
    <source>
        <dbReference type="ARBA" id="ARBA00023180"/>
    </source>
</evidence>
<keyword evidence="6" id="KW-0812">Transmembrane</keyword>
<evidence type="ECO:0000313" key="9">
    <source>
        <dbReference type="Proteomes" id="UP000734854"/>
    </source>
</evidence>
<dbReference type="Pfam" id="PF04577">
    <property type="entry name" value="Glyco_transf_61"/>
    <property type="match status" value="1"/>
</dbReference>
<protein>
    <recommendedName>
        <fullName evidence="7">Glycosyltransferase 61 catalytic domain-containing protein</fullName>
    </recommendedName>
</protein>
<dbReference type="GO" id="GO:0016763">
    <property type="term" value="F:pentosyltransferase activity"/>
    <property type="evidence" value="ECO:0007669"/>
    <property type="project" value="UniProtKB-ARBA"/>
</dbReference>
<gene>
    <name evidence="8" type="ORF">ZIOFF_034071</name>
</gene>
<dbReference type="InterPro" id="IPR007657">
    <property type="entry name" value="Glycosyltransferase_61"/>
</dbReference>
<evidence type="ECO:0000259" key="7">
    <source>
        <dbReference type="Pfam" id="PF04577"/>
    </source>
</evidence>